<dbReference type="Gene3D" id="3.40.50.2000">
    <property type="entry name" value="Glycogen Phosphorylase B"/>
    <property type="match status" value="2"/>
</dbReference>
<keyword evidence="1" id="KW-0808">Transferase</keyword>
<dbReference type="EMBL" id="PVEP01000011">
    <property type="protein sequence ID" value="PQV55158.1"/>
    <property type="molecule type" value="Genomic_DNA"/>
</dbReference>
<dbReference type="OrthoDB" id="9790710at2"/>
<dbReference type="PANTHER" id="PTHR12526">
    <property type="entry name" value="GLYCOSYLTRANSFERASE"/>
    <property type="match status" value="1"/>
</dbReference>
<dbReference type="RefSeq" id="WP_105516225.1">
    <property type="nucleotide sequence ID" value="NZ_PVEP01000011.1"/>
</dbReference>
<comment type="caution">
    <text evidence="1">The sequence shown here is derived from an EMBL/GenBank/DDBJ whole genome shotgun (WGS) entry which is preliminary data.</text>
</comment>
<organism evidence="1 2">
    <name type="scientific">Albidovulum denitrificans</name>
    <dbReference type="NCBI Taxonomy" id="404881"/>
    <lineage>
        <taxon>Bacteria</taxon>
        <taxon>Pseudomonadati</taxon>
        <taxon>Pseudomonadota</taxon>
        <taxon>Alphaproteobacteria</taxon>
        <taxon>Rhodobacterales</taxon>
        <taxon>Paracoccaceae</taxon>
        <taxon>Albidovulum</taxon>
    </lineage>
</organism>
<evidence type="ECO:0000313" key="1">
    <source>
        <dbReference type="EMBL" id="PQV55158.1"/>
    </source>
</evidence>
<sequence length="392" mass="41843">MDLSPVPAPVTEWPRRAPMRALRALLTIPVEASGVSQTCVAMLRAAARSGRPVSLHAPLVRWDGLRGVNVTVALPRVFRGLPYRLLRTYADTPLQARFIAALAEGEVAYLWPDTPLETYEKVARRGNPIVIEAVNTRMAVAKEVLDAAYDALGSPPLHGITAERIAVQAERTAMCSAVFAPSAIVEASYAGTPAAGRLIAAGYGTWVPETLPERPPVDGRPVRFLFVGRDGVRKGLHHLLEVWRNVPEGAELRIVGEIPPLLQELYGDVLNQPSVSAAGFTEGMAAEYAAADVAVLPSLEEGDPIATYEAAAHGLPVIATVAGAGRFGAETGLVDMVVPGDVAAIRDAVARYTADAELRRHQGARLRAASFAYDWSLAGPARFAKLDAFLAR</sequence>
<dbReference type="Pfam" id="PF13692">
    <property type="entry name" value="Glyco_trans_1_4"/>
    <property type="match status" value="1"/>
</dbReference>
<dbReference type="CDD" id="cd03801">
    <property type="entry name" value="GT4_PimA-like"/>
    <property type="match status" value="1"/>
</dbReference>
<dbReference type="GO" id="GO:0016740">
    <property type="term" value="F:transferase activity"/>
    <property type="evidence" value="ECO:0007669"/>
    <property type="project" value="UniProtKB-KW"/>
</dbReference>
<gene>
    <name evidence="1" type="ORF">LX70_03676</name>
</gene>
<dbReference type="AlphaFoldDB" id="A0A2S8S347"/>
<accession>A0A2S8S347</accession>
<reference evidence="1 2" key="1">
    <citation type="submission" date="2018-02" db="EMBL/GenBank/DDBJ databases">
        <title>Genomic Encyclopedia of Archaeal and Bacterial Type Strains, Phase II (KMG-II): from individual species to whole genera.</title>
        <authorList>
            <person name="Goeker M."/>
        </authorList>
    </citation>
    <scope>NUCLEOTIDE SEQUENCE [LARGE SCALE GENOMIC DNA]</scope>
    <source>
        <strain evidence="1 2">DSM 18921</strain>
    </source>
</reference>
<dbReference type="Proteomes" id="UP000238338">
    <property type="component" value="Unassembled WGS sequence"/>
</dbReference>
<proteinExistence type="predicted"/>
<dbReference type="SUPFAM" id="SSF53756">
    <property type="entry name" value="UDP-Glycosyltransferase/glycogen phosphorylase"/>
    <property type="match status" value="1"/>
</dbReference>
<name>A0A2S8S347_9RHOB</name>
<keyword evidence="2" id="KW-1185">Reference proteome</keyword>
<protein>
    <submittedName>
        <fullName evidence="1">Glycosyltransferase involved in cell wall biosynthesis</fullName>
    </submittedName>
</protein>
<evidence type="ECO:0000313" key="2">
    <source>
        <dbReference type="Proteomes" id="UP000238338"/>
    </source>
</evidence>